<dbReference type="AlphaFoldDB" id="A0A8X6SL98"/>
<accession>A0A8X6SL98</accession>
<keyword evidence="3" id="KW-1185">Reference proteome</keyword>
<gene>
    <name evidence="2" type="ORF">TNCV_4959851</name>
</gene>
<evidence type="ECO:0000313" key="2">
    <source>
        <dbReference type="EMBL" id="GFY13615.1"/>
    </source>
</evidence>
<dbReference type="Proteomes" id="UP000887159">
    <property type="component" value="Unassembled WGS sequence"/>
</dbReference>
<feature type="region of interest" description="Disordered" evidence="1">
    <location>
        <begin position="1"/>
        <end position="49"/>
    </location>
</feature>
<feature type="compositionally biased region" description="Basic and acidic residues" evidence="1">
    <location>
        <begin position="37"/>
        <end position="49"/>
    </location>
</feature>
<protein>
    <submittedName>
        <fullName evidence="2">Uncharacterized protein</fullName>
    </submittedName>
</protein>
<organism evidence="2 3">
    <name type="scientific">Trichonephila clavipes</name>
    <name type="common">Golden silk orbweaver</name>
    <name type="synonym">Nephila clavipes</name>
    <dbReference type="NCBI Taxonomy" id="2585209"/>
    <lineage>
        <taxon>Eukaryota</taxon>
        <taxon>Metazoa</taxon>
        <taxon>Ecdysozoa</taxon>
        <taxon>Arthropoda</taxon>
        <taxon>Chelicerata</taxon>
        <taxon>Arachnida</taxon>
        <taxon>Araneae</taxon>
        <taxon>Araneomorphae</taxon>
        <taxon>Entelegynae</taxon>
        <taxon>Araneoidea</taxon>
        <taxon>Nephilidae</taxon>
        <taxon>Trichonephila</taxon>
    </lineage>
</organism>
<evidence type="ECO:0000313" key="3">
    <source>
        <dbReference type="Proteomes" id="UP000887159"/>
    </source>
</evidence>
<feature type="compositionally biased region" description="Polar residues" evidence="1">
    <location>
        <begin position="1"/>
        <end position="10"/>
    </location>
</feature>
<comment type="caution">
    <text evidence="2">The sequence shown here is derived from an EMBL/GenBank/DDBJ whole genome shotgun (WGS) entry which is preliminary data.</text>
</comment>
<reference evidence="2" key="1">
    <citation type="submission" date="2020-08" db="EMBL/GenBank/DDBJ databases">
        <title>Multicomponent nature underlies the extraordinary mechanical properties of spider dragline silk.</title>
        <authorList>
            <person name="Kono N."/>
            <person name="Nakamura H."/>
            <person name="Mori M."/>
            <person name="Yoshida Y."/>
            <person name="Ohtoshi R."/>
            <person name="Malay A.D."/>
            <person name="Moran D.A.P."/>
            <person name="Tomita M."/>
            <person name="Numata K."/>
            <person name="Arakawa K."/>
        </authorList>
    </citation>
    <scope>NUCLEOTIDE SEQUENCE</scope>
</reference>
<proteinExistence type="predicted"/>
<dbReference type="EMBL" id="BMAU01021323">
    <property type="protein sequence ID" value="GFY13615.1"/>
    <property type="molecule type" value="Genomic_DNA"/>
</dbReference>
<evidence type="ECO:0000256" key="1">
    <source>
        <dbReference type="SAM" id="MobiDB-lite"/>
    </source>
</evidence>
<sequence>MNHAPTTTRMNQKDHQLSGQQPVKAVQGDQKLKHQLTRKERKDKLGMTRRWVENREGSLGYPRFVKPVFTKDSKPLGKRKRSLG</sequence>
<name>A0A8X6SL98_TRICX</name>